<dbReference type="InterPro" id="IPR002938">
    <property type="entry name" value="FAD-bd"/>
</dbReference>
<evidence type="ECO:0000313" key="5">
    <source>
        <dbReference type="Proteomes" id="UP000432015"/>
    </source>
</evidence>
<dbReference type="InterPro" id="IPR036188">
    <property type="entry name" value="FAD/NAD-bd_sf"/>
</dbReference>
<dbReference type="SUPFAM" id="SSF51905">
    <property type="entry name" value="FAD/NAD(P)-binding domain"/>
    <property type="match status" value="1"/>
</dbReference>
<accession>A0A7K1KZQ2</accession>
<dbReference type="GO" id="GO:0071949">
    <property type="term" value="F:FAD binding"/>
    <property type="evidence" value="ECO:0007669"/>
    <property type="project" value="InterPro"/>
</dbReference>
<reference evidence="4 5" key="1">
    <citation type="submission" date="2019-11" db="EMBL/GenBank/DDBJ databases">
        <authorList>
            <person name="Cao P."/>
        </authorList>
    </citation>
    <scope>NUCLEOTIDE SEQUENCE [LARGE SCALE GENOMIC DNA]</scope>
    <source>
        <strain evidence="4 5">NEAU-AAG5</strain>
    </source>
</reference>
<dbReference type="RefSeq" id="WP_156216643.1">
    <property type="nucleotide sequence ID" value="NZ_WOFH01000004.1"/>
</dbReference>
<dbReference type="PRINTS" id="PR00420">
    <property type="entry name" value="RNGMNOXGNASE"/>
</dbReference>
<dbReference type="Gene3D" id="3.50.50.60">
    <property type="entry name" value="FAD/NAD(P)-binding domain"/>
    <property type="match status" value="1"/>
</dbReference>
<evidence type="ECO:0000256" key="1">
    <source>
        <dbReference type="ARBA" id="ARBA00023002"/>
    </source>
</evidence>
<dbReference type="PANTHER" id="PTHR13789:SF309">
    <property type="entry name" value="PUTATIVE (AFU_ORTHOLOGUE AFUA_6G14510)-RELATED"/>
    <property type="match status" value="1"/>
</dbReference>
<feature type="domain" description="FAD-binding" evidence="3">
    <location>
        <begin position="113"/>
        <end position="316"/>
    </location>
</feature>
<dbReference type="EMBL" id="WOFH01000004">
    <property type="protein sequence ID" value="MUN37567.1"/>
    <property type="molecule type" value="Genomic_DNA"/>
</dbReference>
<dbReference type="Proteomes" id="UP000432015">
    <property type="component" value="Unassembled WGS sequence"/>
</dbReference>
<keyword evidence="5" id="KW-1185">Reference proteome</keyword>
<evidence type="ECO:0000259" key="3">
    <source>
        <dbReference type="Pfam" id="PF01494"/>
    </source>
</evidence>
<evidence type="ECO:0000313" key="4">
    <source>
        <dbReference type="EMBL" id="MUN37567.1"/>
    </source>
</evidence>
<keyword evidence="2" id="KW-0503">Monooxygenase</keyword>
<name>A0A7K1KZQ2_9ACTN</name>
<evidence type="ECO:0000256" key="2">
    <source>
        <dbReference type="ARBA" id="ARBA00023033"/>
    </source>
</evidence>
<protein>
    <submittedName>
        <fullName evidence="4">NAD(P)-binding protein</fullName>
    </submittedName>
</protein>
<dbReference type="Pfam" id="PF13450">
    <property type="entry name" value="NAD_binding_8"/>
    <property type="match status" value="1"/>
</dbReference>
<dbReference type="PANTHER" id="PTHR13789">
    <property type="entry name" value="MONOOXYGENASE"/>
    <property type="match status" value="1"/>
</dbReference>
<comment type="caution">
    <text evidence="4">The sequence shown here is derived from an EMBL/GenBank/DDBJ whole genome shotgun (WGS) entry which is preliminary data.</text>
</comment>
<sequence length="366" mass="38928">MRVLVAGAGISGLTAAHALTRAGHTVTVLEQAPALRLGGGAITLWHNGTAILTDLGIDLTATGQPLTTLALRTATGRTILRIDLDALARRFDSHALALPRRALITRLRTAPDAVHVHTRDGHHHTADLLIGADGVHSRVRAALLGDTRPALTGAATWQGLALAPFDPGTTTTMMIGRQGDLGYTGAGGGLIQCFFDIPWPRHTPPQPLPRDEALRLLSRRYATWGDPAPQLLDTLTRADAGLYPHTRHTVPRRWGAGRCVLLGDAAHGMPPIMAHGANQALEDVAALMDCLTTPHPPDPSAIARAYTARRRRRAALASTLATRSLAVSGPRTLLQSEHLLRLNATLPPRLATLGFGRLLAALSNRI</sequence>
<dbReference type="AlphaFoldDB" id="A0A7K1KZQ2"/>
<dbReference type="GO" id="GO:0004497">
    <property type="term" value="F:monooxygenase activity"/>
    <property type="evidence" value="ECO:0007669"/>
    <property type="project" value="UniProtKB-KW"/>
</dbReference>
<gene>
    <name evidence="4" type="ORF">GNZ18_13265</name>
</gene>
<proteinExistence type="predicted"/>
<dbReference type="Pfam" id="PF01494">
    <property type="entry name" value="FAD_binding_3"/>
    <property type="match status" value="1"/>
</dbReference>
<dbReference type="InterPro" id="IPR050493">
    <property type="entry name" value="FAD-dep_Monooxygenase_BioMet"/>
</dbReference>
<organism evidence="4 5">
    <name type="scientific">Actinomadura litoris</name>
    <dbReference type="NCBI Taxonomy" id="2678616"/>
    <lineage>
        <taxon>Bacteria</taxon>
        <taxon>Bacillati</taxon>
        <taxon>Actinomycetota</taxon>
        <taxon>Actinomycetes</taxon>
        <taxon>Streptosporangiales</taxon>
        <taxon>Thermomonosporaceae</taxon>
        <taxon>Actinomadura</taxon>
    </lineage>
</organism>
<keyword evidence="1" id="KW-0560">Oxidoreductase</keyword>